<keyword evidence="2" id="KW-0804">Transcription</keyword>
<evidence type="ECO:0000256" key="1">
    <source>
        <dbReference type="ARBA" id="ARBA00023015"/>
    </source>
</evidence>
<dbReference type="PANTHER" id="PTHR13504:SF38">
    <property type="entry name" value="FIDO DOMAIN-CONTAINING PROTEIN"/>
    <property type="match status" value="1"/>
</dbReference>
<dbReference type="Gene3D" id="1.10.10.10">
    <property type="entry name" value="Winged helix-like DNA-binding domain superfamily/Winged helix DNA-binding domain"/>
    <property type="match status" value="1"/>
</dbReference>
<dbReference type="InterPro" id="IPR036390">
    <property type="entry name" value="WH_DNA-bd_sf"/>
</dbReference>
<dbReference type="PROSITE" id="PS51459">
    <property type="entry name" value="FIDO"/>
    <property type="match status" value="1"/>
</dbReference>
<dbReference type="InterPro" id="IPR036597">
    <property type="entry name" value="Fido-like_dom_sf"/>
</dbReference>
<sequence>AARELILNASLLPQWEVKLRREAIIKMAHHSTSIEGNPLTLEQVKKLLIDNKIAAWEKDKNEVKKLLIDNKIAAWEKDKNEVLNYVRVLEYIDKLGEKKVKEITEDIILKIHQLNTKGILPEHQSGFYRKIPVAVVNGYGRVIFQPPPVNKTTTLMKDFISWLNSDQAQELYPVLLSGISHYEFVRIHPFIDGNGRTARALATLILYLKGFDTKRFFALDDYYNEDRDRYYAALQTVDQKTLDTTQWLEYFCEGVAVSMNRVKDTVLQLSHDRRLKDKRGQIFLNEKQIKILKYLQTGLKITTKKCQDMFNVSERTARNYLNELVKKDLIKPVGPQKGRYYILT</sequence>
<keyword evidence="1" id="KW-0805">Transcription regulation</keyword>
<protein>
    <recommendedName>
        <fullName evidence="3">Fido domain-containing protein</fullName>
    </recommendedName>
</protein>
<dbReference type="SUPFAM" id="SSF46785">
    <property type="entry name" value="Winged helix' DNA-binding domain"/>
    <property type="match status" value="1"/>
</dbReference>
<evidence type="ECO:0000256" key="2">
    <source>
        <dbReference type="ARBA" id="ARBA00023163"/>
    </source>
</evidence>
<comment type="caution">
    <text evidence="4">The sequence shown here is derived from an EMBL/GenBank/DDBJ whole genome shotgun (WGS) entry which is preliminary data.</text>
</comment>
<dbReference type="Gene3D" id="1.10.3290.10">
    <property type="entry name" value="Fido-like domain"/>
    <property type="match status" value="1"/>
</dbReference>
<evidence type="ECO:0000259" key="3">
    <source>
        <dbReference type="PROSITE" id="PS51459"/>
    </source>
</evidence>
<feature type="non-terminal residue" evidence="4">
    <location>
        <position position="1"/>
    </location>
</feature>
<dbReference type="Pfam" id="PF02661">
    <property type="entry name" value="Fic"/>
    <property type="match status" value="1"/>
</dbReference>
<reference evidence="4" key="1">
    <citation type="journal article" date="2014" name="Front. Microbiol.">
        <title>High frequency of phylogenetically diverse reductive dehalogenase-homologous genes in deep subseafloor sedimentary metagenomes.</title>
        <authorList>
            <person name="Kawai M."/>
            <person name="Futagami T."/>
            <person name="Toyoda A."/>
            <person name="Takaki Y."/>
            <person name="Nishi S."/>
            <person name="Hori S."/>
            <person name="Arai W."/>
            <person name="Tsubouchi T."/>
            <person name="Morono Y."/>
            <person name="Uchiyama I."/>
            <person name="Ito T."/>
            <person name="Fujiyama A."/>
            <person name="Inagaki F."/>
            <person name="Takami H."/>
        </authorList>
    </citation>
    <scope>NUCLEOTIDE SEQUENCE</scope>
    <source>
        <strain evidence="4">Expedition CK06-06</strain>
    </source>
</reference>
<dbReference type="SUPFAM" id="SSF140931">
    <property type="entry name" value="Fic-like"/>
    <property type="match status" value="1"/>
</dbReference>
<dbReference type="InterPro" id="IPR040198">
    <property type="entry name" value="Fido_containing"/>
</dbReference>
<dbReference type="Pfam" id="PF08220">
    <property type="entry name" value="HTH_DeoR"/>
    <property type="match status" value="1"/>
</dbReference>
<dbReference type="InterPro" id="IPR036388">
    <property type="entry name" value="WH-like_DNA-bd_sf"/>
</dbReference>
<evidence type="ECO:0000313" key="4">
    <source>
        <dbReference type="EMBL" id="GAH92578.1"/>
    </source>
</evidence>
<dbReference type="PANTHER" id="PTHR13504">
    <property type="entry name" value="FIDO DOMAIN-CONTAINING PROTEIN DDB_G0283145"/>
    <property type="match status" value="1"/>
</dbReference>
<dbReference type="AlphaFoldDB" id="X1LEM7"/>
<dbReference type="GO" id="GO:0003700">
    <property type="term" value="F:DNA-binding transcription factor activity"/>
    <property type="evidence" value="ECO:0007669"/>
    <property type="project" value="InterPro"/>
</dbReference>
<dbReference type="EMBL" id="BARV01001148">
    <property type="protein sequence ID" value="GAH92578.1"/>
    <property type="molecule type" value="Genomic_DNA"/>
</dbReference>
<dbReference type="InterPro" id="IPR001034">
    <property type="entry name" value="DeoR_HTH"/>
</dbReference>
<name>X1LEM7_9ZZZZ</name>
<dbReference type="InterPro" id="IPR003812">
    <property type="entry name" value="Fido"/>
</dbReference>
<accession>X1LEM7</accession>
<organism evidence="4">
    <name type="scientific">marine sediment metagenome</name>
    <dbReference type="NCBI Taxonomy" id="412755"/>
    <lineage>
        <taxon>unclassified sequences</taxon>
        <taxon>metagenomes</taxon>
        <taxon>ecological metagenomes</taxon>
    </lineage>
</organism>
<feature type="domain" description="Fido" evidence="3">
    <location>
        <begin position="103"/>
        <end position="253"/>
    </location>
</feature>
<gene>
    <name evidence="4" type="ORF">S06H3_03508</name>
</gene>
<proteinExistence type="predicted"/>